<dbReference type="GO" id="GO:0005634">
    <property type="term" value="C:nucleus"/>
    <property type="evidence" value="ECO:0007669"/>
    <property type="project" value="UniProtKB-SubCell"/>
</dbReference>
<protein>
    <submittedName>
        <fullName evidence="14">Uncharacterized protein LOC103495727 isoform X1</fullName>
    </submittedName>
</protein>
<dbReference type="eggNOG" id="ENOG502QU1W">
    <property type="taxonomic scope" value="Eukaryota"/>
</dbReference>
<keyword evidence="10" id="KW-0175">Coiled coil</keyword>
<dbReference type="InterPro" id="IPR040221">
    <property type="entry name" value="CDCA7/CDA7L"/>
</dbReference>
<dbReference type="FunCoup" id="A0A1S3C1E1">
    <property type="interactions" value="908"/>
</dbReference>
<dbReference type="PANTHER" id="PTHR31169:SF8">
    <property type="entry name" value="ZINC-FINGER DOMAIN OF MONOAMINE-OXIDASE A REPRESSOR R1 PROTEIN"/>
    <property type="match status" value="1"/>
</dbReference>
<evidence type="ECO:0000313" key="14">
    <source>
        <dbReference type="RefSeq" id="XP_008455586.2"/>
    </source>
</evidence>
<dbReference type="RefSeq" id="XP_008455586.2">
    <property type="nucleotide sequence ID" value="XM_008457364.2"/>
</dbReference>
<dbReference type="KEGG" id="cmo:103495727"/>
<evidence type="ECO:0000256" key="3">
    <source>
        <dbReference type="ARBA" id="ARBA00022490"/>
    </source>
</evidence>
<organism evidence="13 14">
    <name type="scientific">Cucumis melo</name>
    <name type="common">Muskmelon</name>
    <dbReference type="NCBI Taxonomy" id="3656"/>
    <lineage>
        <taxon>Eukaryota</taxon>
        <taxon>Viridiplantae</taxon>
        <taxon>Streptophyta</taxon>
        <taxon>Embryophyta</taxon>
        <taxon>Tracheophyta</taxon>
        <taxon>Spermatophyta</taxon>
        <taxon>Magnoliopsida</taxon>
        <taxon>eudicotyledons</taxon>
        <taxon>Gunneridae</taxon>
        <taxon>Pentapetalae</taxon>
        <taxon>rosids</taxon>
        <taxon>fabids</taxon>
        <taxon>Cucurbitales</taxon>
        <taxon>Cucurbitaceae</taxon>
        <taxon>Benincaseae</taxon>
        <taxon>Cucumis</taxon>
    </lineage>
</organism>
<keyword evidence="4" id="KW-1017">Isopeptide bond</keyword>
<feature type="region of interest" description="Disordered" evidence="11">
    <location>
        <begin position="217"/>
        <end position="280"/>
    </location>
</feature>
<dbReference type="SMART" id="SM00571">
    <property type="entry name" value="DDT"/>
    <property type="match status" value="1"/>
</dbReference>
<dbReference type="PROSITE" id="PS50827">
    <property type="entry name" value="DDT"/>
    <property type="match status" value="1"/>
</dbReference>
<keyword evidence="5" id="KW-0597">Phosphoprotein</keyword>
<dbReference type="GO" id="GO:0005737">
    <property type="term" value="C:cytoplasm"/>
    <property type="evidence" value="ECO:0007669"/>
    <property type="project" value="UniProtKB-SubCell"/>
</dbReference>
<evidence type="ECO:0000256" key="7">
    <source>
        <dbReference type="ARBA" id="ARBA00023015"/>
    </source>
</evidence>
<evidence type="ECO:0000313" key="13">
    <source>
        <dbReference type="Proteomes" id="UP001652600"/>
    </source>
</evidence>
<dbReference type="GO" id="GO:0006355">
    <property type="term" value="P:regulation of DNA-templated transcription"/>
    <property type="evidence" value="ECO:0007669"/>
    <property type="project" value="InterPro"/>
</dbReference>
<keyword evidence="7" id="KW-0805">Transcription regulation</keyword>
<sequence>MGSKKRAAADDNEHRAKRTKSPGVRVVGGRIYDSENGKTCHQCRQKTMDFAASCMNMKGDKLCTIKFCHKCLLNRYGEKAEEVMLKEDWSCPKCRGLCNCSVCMKKKGLKPTGLLVHAAKATGFSSVSEMLLVHGSDCLDQYKNTISKVASPKKQASDDKESVMLTPRKQGKENSLNGNNESNLNLQKQTPNFDKKKLKEMKREELKEICNENKVDGAKFSKKSSPTKSSLGEIPKEQTEANGRNDSLPSKKKGSRKGTSKDAASDVCSPKDAREKNSLCHENAKVSDIMEEEDKRSSKDVPYHLIKAEDKKEEKELNFHKYAKTSKDVKNNKTKVHDKPPAKSRENKKCSVNIQNKEFGASVPFPPGSRLTTVADIELTTDDVGHALQFLEFCAAFGKALNLKKGHAESVLKDLMRERIQRRRCRVHDSLTVRFHIQLLSLILKDMDEESAIPSPTNDRSSWLLALKKCISASPFKLNDLKPDYFDGGDNCYDDLGFSKKLRLLTYLCDEALNTTKLRSWIEQQNSNFVEEQKEVKEKLAALKDKEKQAKQKLRDELAKALIVKNGVPLSIAEHDAIISQIKNDVAEAQAERLVALELASKRRERSYATRTAPVMLDVNGRVFWKLRGFACQGNILLQDMESWGSVNPSEKWLMYKDEQKQEIEKYISSLRFKRRKLEEIVQTLPGGGSETASAC</sequence>
<keyword evidence="6" id="KW-0832">Ubl conjugation</keyword>
<feature type="region of interest" description="Disordered" evidence="11">
    <location>
        <begin position="1"/>
        <end position="21"/>
    </location>
</feature>
<evidence type="ECO:0000256" key="4">
    <source>
        <dbReference type="ARBA" id="ARBA00022499"/>
    </source>
</evidence>
<accession>A0A1S3C1E1</accession>
<keyword evidence="3" id="KW-0963">Cytoplasm</keyword>
<feature type="domain" description="DDT" evidence="12">
    <location>
        <begin position="381"/>
        <end position="449"/>
    </location>
</feature>
<evidence type="ECO:0000256" key="8">
    <source>
        <dbReference type="ARBA" id="ARBA00023163"/>
    </source>
</evidence>
<keyword evidence="13" id="KW-1185">Reference proteome</keyword>
<evidence type="ECO:0000256" key="5">
    <source>
        <dbReference type="ARBA" id="ARBA00022553"/>
    </source>
</evidence>
<dbReference type="InParanoid" id="A0A1S3C1E1"/>
<gene>
    <name evidence="14" type="primary">LOC103495727</name>
</gene>
<dbReference type="InterPro" id="IPR018501">
    <property type="entry name" value="DDT_dom"/>
</dbReference>
<feature type="coiled-coil region" evidence="10">
    <location>
        <begin position="526"/>
        <end position="592"/>
    </location>
</feature>
<feature type="compositionally biased region" description="Low complexity" evidence="11">
    <location>
        <begin position="173"/>
        <end position="186"/>
    </location>
</feature>
<proteinExistence type="predicted"/>
<name>A0A1S3C1E1_CUCME</name>
<evidence type="ECO:0000256" key="2">
    <source>
        <dbReference type="ARBA" id="ARBA00004496"/>
    </source>
</evidence>
<comment type="subcellular location">
    <subcellularLocation>
        <location evidence="2">Cytoplasm</location>
    </subcellularLocation>
    <subcellularLocation>
        <location evidence="1">Nucleus</location>
    </subcellularLocation>
</comment>
<feature type="region of interest" description="Disordered" evidence="11">
    <location>
        <begin position="329"/>
        <end position="348"/>
    </location>
</feature>
<evidence type="ECO:0000259" key="12">
    <source>
        <dbReference type="PROSITE" id="PS50827"/>
    </source>
</evidence>
<evidence type="ECO:0000256" key="6">
    <source>
        <dbReference type="ARBA" id="ARBA00022843"/>
    </source>
</evidence>
<feature type="region of interest" description="Disordered" evidence="11">
    <location>
        <begin position="150"/>
        <end position="195"/>
    </location>
</feature>
<dbReference type="PANTHER" id="PTHR31169">
    <property type="entry name" value="OS05G0300700 PROTEIN"/>
    <property type="match status" value="1"/>
</dbReference>
<evidence type="ECO:0000256" key="10">
    <source>
        <dbReference type="SAM" id="Coils"/>
    </source>
</evidence>
<dbReference type="Proteomes" id="UP001652600">
    <property type="component" value="Chromosome 7"/>
</dbReference>
<dbReference type="InterPro" id="IPR018866">
    <property type="entry name" value="Znf-4CXXC_R1"/>
</dbReference>
<evidence type="ECO:0000256" key="9">
    <source>
        <dbReference type="ARBA" id="ARBA00023242"/>
    </source>
</evidence>
<dbReference type="GeneID" id="103495727"/>
<evidence type="ECO:0000256" key="1">
    <source>
        <dbReference type="ARBA" id="ARBA00004123"/>
    </source>
</evidence>
<dbReference type="Pfam" id="PF10497">
    <property type="entry name" value="zf-4CXXC_R1"/>
    <property type="match status" value="1"/>
</dbReference>
<keyword evidence="8" id="KW-0804">Transcription</keyword>
<reference evidence="14" key="1">
    <citation type="submission" date="2025-08" db="UniProtKB">
        <authorList>
            <consortium name="RefSeq"/>
        </authorList>
    </citation>
    <scope>IDENTIFICATION</scope>
    <source>
        <tissue evidence="14">Stem</tissue>
    </source>
</reference>
<dbReference type="AlphaFoldDB" id="A0A1S3C1E1"/>
<keyword evidence="9" id="KW-0539">Nucleus</keyword>
<feature type="compositionally biased region" description="Basic and acidic residues" evidence="11">
    <location>
        <begin position="259"/>
        <end position="280"/>
    </location>
</feature>
<evidence type="ECO:0000256" key="11">
    <source>
        <dbReference type="SAM" id="MobiDB-lite"/>
    </source>
</evidence>